<dbReference type="PANTHER" id="PTHR21661">
    <property type="entry name" value="EPOXIDE HYDROLASE 1-RELATED"/>
    <property type="match status" value="1"/>
</dbReference>
<feature type="active site" description="Proton acceptor" evidence="4">
    <location>
        <position position="383"/>
    </location>
</feature>
<dbReference type="OrthoDB" id="7130006at2759"/>
<dbReference type="Pfam" id="PF06441">
    <property type="entry name" value="EHN"/>
    <property type="match status" value="1"/>
</dbReference>
<dbReference type="InterPro" id="IPR000639">
    <property type="entry name" value="Epox_hydrolase-like"/>
</dbReference>
<dbReference type="GO" id="GO:0097176">
    <property type="term" value="P:epoxide metabolic process"/>
    <property type="evidence" value="ECO:0007669"/>
    <property type="project" value="TreeGrafter"/>
</dbReference>
<dbReference type="PRINTS" id="PR00412">
    <property type="entry name" value="EPOXHYDRLASE"/>
</dbReference>
<keyword evidence="2" id="KW-0058">Aromatic hydrocarbons catabolism</keyword>
<dbReference type="SUPFAM" id="SSF53474">
    <property type="entry name" value="alpha/beta-Hydrolases"/>
    <property type="match status" value="1"/>
</dbReference>
<proteinExistence type="inferred from homology"/>
<evidence type="ECO:0000256" key="4">
    <source>
        <dbReference type="PIRSR" id="PIRSR001112-1"/>
    </source>
</evidence>
<feature type="domain" description="Epoxide hydrolase N-terminal" evidence="5">
    <location>
        <begin position="17"/>
        <end position="121"/>
    </location>
</feature>
<evidence type="ECO:0000256" key="3">
    <source>
        <dbReference type="ARBA" id="ARBA00022801"/>
    </source>
</evidence>
<evidence type="ECO:0000313" key="7">
    <source>
        <dbReference type="Proteomes" id="UP000076738"/>
    </source>
</evidence>
<evidence type="ECO:0000259" key="5">
    <source>
        <dbReference type="Pfam" id="PF06441"/>
    </source>
</evidence>
<organism evidence="6 7">
    <name type="scientific">Calocera viscosa (strain TUFC12733)</name>
    <dbReference type="NCBI Taxonomy" id="1330018"/>
    <lineage>
        <taxon>Eukaryota</taxon>
        <taxon>Fungi</taxon>
        <taxon>Dikarya</taxon>
        <taxon>Basidiomycota</taxon>
        <taxon>Agaricomycotina</taxon>
        <taxon>Dacrymycetes</taxon>
        <taxon>Dacrymycetales</taxon>
        <taxon>Dacrymycetaceae</taxon>
        <taxon>Calocera</taxon>
    </lineage>
</organism>
<protein>
    <submittedName>
        <fullName evidence="6">Alpha/beta-hydrolase</fullName>
    </submittedName>
</protein>
<dbReference type="AlphaFoldDB" id="A0A167QTG3"/>
<dbReference type="STRING" id="1330018.A0A167QTG3"/>
<dbReference type="Proteomes" id="UP000076738">
    <property type="component" value="Unassembled WGS sequence"/>
</dbReference>
<dbReference type="PIRSF" id="PIRSF001112">
    <property type="entry name" value="Epoxide_hydrolase"/>
    <property type="match status" value="1"/>
</dbReference>
<dbReference type="InterPro" id="IPR016292">
    <property type="entry name" value="Epoxide_hydrolase"/>
</dbReference>
<evidence type="ECO:0000256" key="2">
    <source>
        <dbReference type="ARBA" id="ARBA00022797"/>
    </source>
</evidence>
<dbReference type="InterPro" id="IPR029058">
    <property type="entry name" value="AB_hydrolase_fold"/>
</dbReference>
<feature type="active site" description="Nucleophile" evidence="4">
    <location>
        <position position="186"/>
    </location>
</feature>
<name>A0A167QTG3_CALVF</name>
<reference evidence="6 7" key="1">
    <citation type="journal article" date="2016" name="Mol. Biol. Evol.">
        <title>Comparative Genomics of Early-Diverging Mushroom-Forming Fungi Provides Insights into the Origins of Lignocellulose Decay Capabilities.</title>
        <authorList>
            <person name="Nagy L.G."/>
            <person name="Riley R."/>
            <person name="Tritt A."/>
            <person name="Adam C."/>
            <person name="Daum C."/>
            <person name="Floudas D."/>
            <person name="Sun H."/>
            <person name="Yadav J.S."/>
            <person name="Pangilinan J."/>
            <person name="Larsson K.H."/>
            <person name="Matsuura K."/>
            <person name="Barry K."/>
            <person name="Labutti K."/>
            <person name="Kuo R."/>
            <person name="Ohm R.A."/>
            <person name="Bhattacharya S.S."/>
            <person name="Shirouzu T."/>
            <person name="Yoshinaga Y."/>
            <person name="Martin F.M."/>
            <person name="Grigoriev I.V."/>
            <person name="Hibbett D.S."/>
        </authorList>
    </citation>
    <scope>NUCLEOTIDE SEQUENCE [LARGE SCALE GENOMIC DNA]</scope>
    <source>
        <strain evidence="6 7">TUFC12733</strain>
    </source>
</reference>
<evidence type="ECO:0000256" key="1">
    <source>
        <dbReference type="ARBA" id="ARBA00010088"/>
    </source>
</evidence>
<dbReference type="PANTHER" id="PTHR21661:SF35">
    <property type="entry name" value="EPOXIDE HYDROLASE"/>
    <property type="match status" value="1"/>
</dbReference>
<keyword evidence="7" id="KW-1185">Reference proteome</keyword>
<gene>
    <name evidence="6" type="ORF">CALVIDRAFT_510264</name>
</gene>
<keyword evidence="3 6" id="KW-0378">Hydrolase</keyword>
<feature type="active site" description="Proton donor" evidence="4">
    <location>
        <position position="327"/>
    </location>
</feature>
<dbReference type="InterPro" id="IPR010497">
    <property type="entry name" value="Epoxide_hydro_N"/>
</dbReference>
<dbReference type="GO" id="GO:0004301">
    <property type="term" value="F:epoxide hydrolase activity"/>
    <property type="evidence" value="ECO:0007669"/>
    <property type="project" value="TreeGrafter"/>
</dbReference>
<dbReference type="EMBL" id="KV417270">
    <property type="protein sequence ID" value="KZP00214.1"/>
    <property type="molecule type" value="Genomic_DNA"/>
</dbReference>
<comment type="similarity">
    <text evidence="1">Belongs to the peptidase S33 family.</text>
</comment>
<sequence>MAAPGDPAPAAAPGIPVPFKISFPDADVGRLRRKLADTVLPEEIVPDAGWEYGLSLSTLRELKSAWESFDWRSAEEGLNAYEHYTVSIEGLTLHYVHCRSPRQDAIPLLMIHGYPSCFAEFLPLLPTLTEPPEGKQAFSVVLPSVPGFGLSSAPPRGWTVKDTARVLDTLMTGVLGYTAYAAQGGDWGYLIASQLAAHPSCLAVHATLCVAPPPLPIPFYIPLYLLPSFLSGPLINWCFTPPERAAFARTWQFLKRAGGIFPLAATQPALIGYALSDSPLGLLAWVGEKHTTPLLTDPERPIPVDKILTTLSLYFFTRCIPTAHLQYHENASSFAEPPARISRSRCTLGVSQFAHDVFAVPERWVRRYHTGCKWFRRHEHGGHFPAMDSPEELVQDLRDFLGENKTLFAGSR</sequence>
<accession>A0A167QTG3</accession>
<evidence type="ECO:0000313" key="6">
    <source>
        <dbReference type="EMBL" id="KZP00214.1"/>
    </source>
</evidence>
<dbReference type="Gene3D" id="3.40.50.1820">
    <property type="entry name" value="alpha/beta hydrolase"/>
    <property type="match status" value="1"/>
</dbReference>